<proteinExistence type="inferred from homology"/>
<gene>
    <name evidence="11" type="ORF">PROFUN_13989</name>
</gene>
<dbReference type="InParanoid" id="A0A2P6N2L1"/>
<dbReference type="PRINTS" id="PR00387">
    <property type="entry name" value="PDIESTERASE1"/>
</dbReference>
<dbReference type="GO" id="GO:0004114">
    <property type="term" value="F:3',5'-cyclic-nucleotide phosphodiesterase activity"/>
    <property type="evidence" value="ECO:0007669"/>
    <property type="project" value="InterPro"/>
</dbReference>
<dbReference type="SUPFAM" id="SSF109604">
    <property type="entry name" value="HD-domain/PDEase-like"/>
    <property type="match status" value="1"/>
</dbReference>
<feature type="binding site" evidence="5">
    <location>
        <position position="1141"/>
    </location>
    <ligand>
        <name>AMP</name>
        <dbReference type="ChEBI" id="CHEBI:456215"/>
    </ligand>
</feature>
<keyword evidence="12" id="KW-1185">Reference proteome</keyword>
<evidence type="ECO:0000313" key="12">
    <source>
        <dbReference type="Proteomes" id="UP000241769"/>
    </source>
</evidence>
<evidence type="ECO:0000313" key="11">
    <source>
        <dbReference type="EMBL" id="PRP78198.1"/>
    </source>
</evidence>
<feature type="coiled-coil region" evidence="8">
    <location>
        <begin position="113"/>
        <end position="154"/>
    </location>
</feature>
<name>A0A2P6N2L1_9EUKA</name>
<evidence type="ECO:0000256" key="5">
    <source>
        <dbReference type="PIRSR" id="PIRSR623088-2"/>
    </source>
</evidence>
<keyword evidence="8" id="KW-0175">Coiled coil</keyword>
<dbReference type="InterPro" id="IPR036971">
    <property type="entry name" value="PDEase_catalytic_dom_sf"/>
</dbReference>
<evidence type="ECO:0000256" key="9">
    <source>
        <dbReference type="SAM" id="MobiDB-lite"/>
    </source>
</evidence>
<evidence type="ECO:0000259" key="10">
    <source>
        <dbReference type="PROSITE" id="PS51845"/>
    </source>
</evidence>
<comment type="caution">
    <text evidence="11">The sequence shown here is derived from an EMBL/GenBank/DDBJ whole genome shotgun (WGS) entry which is preliminary data.</text>
</comment>
<feature type="region of interest" description="Disordered" evidence="9">
    <location>
        <begin position="158"/>
        <end position="249"/>
    </location>
</feature>
<dbReference type="Gene3D" id="1.10.1300.10">
    <property type="entry name" value="3'5'-cyclic nucleotide phosphodiesterase, catalytic domain"/>
    <property type="match status" value="1"/>
</dbReference>
<dbReference type="Proteomes" id="UP000241769">
    <property type="component" value="Unassembled WGS sequence"/>
</dbReference>
<protein>
    <recommendedName>
        <fullName evidence="7">Phosphodiesterase</fullName>
        <ecNumber evidence="7">3.1.4.-</ecNumber>
    </recommendedName>
</protein>
<keyword evidence="3 7" id="KW-0378">Hydrolase</keyword>
<evidence type="ECO:0000256" key="2">
    <source>
        <dbReference type="ARBA" id="ARBA00022723"/>
    </source>
</evidence>
<evidence type="ECO:0000256" key="4">
    <source>
        <dbReference type="PIRSR" id="PIRSR623088-1"/>
    </source>
</evidence>
<dbReference type="InterPro" id="IPR023088">
    <property type="entry name" value="PDEase"/>
</dbReference>
<dbReference type="EMBL" id="MDYQ01000236">
    <property type="protein sequence ID" value="PRP78198.1"/>
    <property type="molecule type" value="Genomic_DNA"/>
</dbReference>
<dbReference type="InterPro" id="IPR023174">
    <property type="entry name" value="PDEase_CS"/>
</dbReference>
<evidence type="ECO:0000256" key="3">
    <source>
        <dbReference type="ARBA" id="ARBA00022801"/>
    </source>
</evidence>
<evidence type="ECO:0000256" key="8">
    <source>
        <dbReference type="SAM" id="Coils"/>
    </source>
</evidence>
<organism evidence="11 12">
    <name type="scientific">Planoprotostelium fungivorum</name>
    <dbReference type="NCBI Taxonomy" id="1890364"/>
    <lineage>
        <taxon>Eukaryota</taxon>
        <taxon>Amoebozoa</taxon>
        <taxon>Evosea</taxon>
        <taxon>Variosea</taxon>
        <taxon>Cavosteliida</taxon>
        <taxon>Cavosteliaceae</taxon>
        <taxon>Planoprotostelium</taxon>
    </lineage>
</organism>
<feature type="binding site" evidence="6">
    <location>
        <position position="1030"/>
    </location>
    <ligand>
        <name>Zn(2+)</name>
        <dbReference type="ChEBI" id="CHEBI:29105"/>
        <label>2</label>
    </ligand>
</feature>
<dbReference type="PROSITE" id="PS51845">
    <property type="entry name" value="PDEASE_I_2"/>
    <property type="match status" value="1"/>
</dbReference>
<feature type="binding site" evidence="5">
    <location>
        <begin position="988"/>
        <end position="992"/>
    </location>
    <ligand>
        <name>AMP</name>
        <dbReference type="ChEBI" id="CHEBI:456215"/>
    </ligand>
</feature>
<keyword evidence="2 6" id="KW-0479">Metal-binding</keyword>
<feature type="binding site" evidence="5">
    <location>
        <position position="1192"/>
    </location>
    <ligand>
        <name>AMP</name>
        <dbReference type="ChEBI" id="CHEBI:456215"/>
    </ligand>
</feature>
<comment type="similarity">
    <text evidence="7">Belongs to the cyclic nucleotide phosphodiesterase family.</text>
</comment>
<reference evidence="11 12" key="1">
    <citation type="journal article" date="2018" name="Genome Biol. Evol.">
        <title>Multiple Roots of Fruiting Body Formation in Amoebozoa.</title>
        <authorList>
            <person name="Hillmann F."/>
            <person name="Forbes G."/>
            <person name="Novohradska S."/>
            <person name="Ferling I."/>
            <person name="Riege K."/>
            <person name="Groth M."/>
            <person name="Westermann M."/>
            <person name="Marz M."/>
            <person name="Spaller T."/>
            <person name="Winckler T."/>
            <person name="Schaap P."/>
            <person name="Glockner G."/>
        </authorList>
    </citation>
    <scope>NUCLEOTIDE SEQUENCE [LARGE SCALE GENOMIC DNA]</scope>
    <source>
        <strain evidence="11 12">Jena</strain>
    </source>
</reference>
<comment type="cofactor">
    <cofactor evidence="7">
        <name>a divalent metal cation</name>
        <dbReference type="ChEBI" id="CHEBI:60240"/>
    </cofactor>
    <text evidence="7">Binds 2 divalent metal cations per subunit. Site 1 may preferentially bind zinc ions, while site 2 has a preference for magnesium and/or manganese ions.</text>
</comment>
<feature type="compositionally biased region" description="Basic and acidic residues" evidence="9">
    <location>
        <begin position="178"/>
        <end position="187"/>
    </location>
</feature>
<dbReference type="InterPro" id="IPR029016">
    <property type="entry name" value="GAF-like_dom_sf"/>
</dbReference>
<feature type="binding site" evidence="6">
    <location>
        <position position="1029"/>
    </location>
    <ligand>
        <name>Zn(2+)</name>
        <dbReference type="ChEBI" id="CHEBI:29105"/>
        <label>1</label>
    </ligand>
</feature>
<evidence type="ECO:0000256" key="6">
    <source>
        <dbReference type="PIRSR" id="PIRSR623088-3"/>
    </source>
</evidence>
<accession>A0A2P6N2L1</accession>
<dbReference type="SMART" id="SM00065">
    <property type="entry name" value="GAF"/>
    <property type="match status" value="4"/>
</dbReference>
<dbReference type="AlphaFoldDB" id="A0A2P6N2L1"/>
<dbReference type="OrthoDB" id="295473at2759"/>
<feature type="binding site" evidence="6">
    <location>
        <position position="1141"/>
    </location>
    <ligand>
        <name>Zn(2+)</name>
        <dbReference type="ChEBI" id="CHEBI:29105"/>
        <label>1</label>
    </ligand>
</feature>
<feature type="domain" description="PDEase" evidence="10">
    <location>
        <begin position="903"/>
        <end position="1235"/>
    </location>
</feature>
<dbReference type="GO" id="GO:0046872">
    <property type="term" value="F:metal ion binding"/>
    <property type="evidence" value="ECO:0007669"/>
    <property type="project" value="UniProtKB-KW"/>
</dbReference>
<sequence>MTSRTQGGPRILLQPTPITLVPPKGLQITPSLVEIAANRNNLEASSDAEMDAETSQNVARISALFSTEEKTKELQSIIALKSRQIVRLQKEVKSLLSIQQQQANTIENCFHDSRELEERLHSYETRAKTDERTIKNLQDKLSELTTSYQKVLTNYTNSVEESRRMSSTKRAQTAAKTVKLDPMDKKKTSPLSVAPLPPVSTDPVSTLHLEITNKSPPPQNNTLSPTAIDTSPTPRRSRSQTVGGPWAEEQTKSLFKGTTHGMLHSLLEFMKTCAPLPNENTEGDLALANETGKLIGASVTSLFVYHRSTDELELRVKGMNHPRESKGSIHKSRFSADRGLVGHVLRTKSTMRIEKDPSRSDMYDSRYDDKNGINPTSVLYVPLFKDGFPLGVLQFMHMNKAFTQEDEDLIKMIDQHAAILLRNQMTQERMFQTRRRDRQLLESCRAISAELDVGPLSAVVSQRATKLTDSESCKLYLIDSVAKELVSIEPEKNERRYPLSKGIVGFVATTGEKVNIREITKDSRYDAEVDGVPGKQTLNAICVPIKNENRETLGVIQVINKRGGPFAAFDLETLELVSEQIFGSLSNAELFHKTLSGFNAALSTQQKYQSLLEVAESLTSQLDEDKLIEFIMKRAMELVNAERSALFLVDNETNELRSKVAEGAEEIRFPASAGIAGHVAMTGALLNISNAYADPRFNIDVDKKTGFKTRNILCMPIYNDESAVMGVTQLVNKVDGPFTQEDEEILKAFSIFCALLDVAVALSSEENIQPLLKSIMKHARRLVKADRASLFMLDPQNGELRSQIADGTEELRIPMSNGLVGYVAKTGEEISLSDVYRDSRFNPDIDRTTGYQTKSVLCMPIKDEKGKVIGVTQMINKREGAFMEEDKTLLKAFAHFAARSLSLNQSVPKPLKAVTLANDKRFEVTAADKKAVLSWNFDALSYSSDDLVRMCLAMFDNFGLITSFNIPKDRLLNLILDIRKSYRDVPYHNFYHAVDVTQVVFMFIWFGTTTRMAMTPLDILATLIAAMCHDIDHGGLNNAFHVKAQTPLALLYKDTSVLETHHCSRAISILSEVDNDILSELSEEQMASLWKTMISAILSTDMSLHFHLVKEFETIVTEHSFDASRQEHRKLLSEMVLKCADISNVIKPFPIAMKWAEIICQEFFNQGDMERQRGVAVSPLMNRATVIIPQMQLGFINSICVPIFSLFSSFDNSLTNISKHLKNNIQEWNSVLQTGMTPPK</sequence>
<feature type="active site" description="Proton donor" evidence="4">
    <location>
        <position position="988"/>
    </location>
</feature>
<dbReference type="InterPro" id="IPR003607">
    <property type="entry name" value="HD/PDEase_dom"/>
</dbReference>
<feature type="binding site" evidence="5">
    <location>
        <position position="1030"/>
    </location>
    <ligand>
        <name>AMP</name>
        <dbReference type="ChEBI" id="CHEBI:456215"/>
    </ligand>
</feature>
<dbReference type="SMART" id="SM00471">
    <property type="entry name" value="HDc"/>
    <property type="match status" value="1"/>
</dbReference>
<dbReference type="Pfam" id="PF01590">
    <property type="entry name" value="GAF"/>
    <property type="match status" value="4"/>
</dbReference>
<dbReference type="Pfam" id="PF00233">
    <property type="entry name" value="PDEase_I"/>
    <property type="match status" value="1"/>
</dbReference>
<dbReference type="InterPro" id="IPR002073">
    <property type="entry name" value="PDEase_catalytic_dom"/>
</dbReference>
<dbReference type="InterPro" id="IPR003018">
    <property type="entry name" value="GAF"/>
</dbReference>
<evidence type="ECO:0000256" key="7">
    <source>
        <dbReference type="RuleBase" id="RU363067"/>
    </source>
</evidence>
<feature type="binding site" evidence="6">
    <location>
        <position position="992"/>
    </location>
    <ligand>
        <name>Zn(2+)</name>
        <dbReference type="ChEBI" id="CHEBI:29105"/>
        <label>1</label>
    </ligand>
</feature>
<dbReference type="GO" id="GO:0007165">
    <property type="term" value="P:signal transduction"/>
    <property type="evidence" value="ECO:0007669"/>
    <property type="project" value="InterPro"/>
</dbReference>
<feature type="compositionally biased region" description="Polar residues" evidence="9">
    <location>
        <begin position="220"/>
        <end position="242"/>
    </location>
</feature>
<feature type="binding site" evidence="6">
    <location>
        <position position="1030"/>
    </location>
    <ligand>
        <name>Zn(2+)</name>
        <dbReference type="ChEBI" id="CHEBI:29105"/>
        <label>1</label>
    </ligand>
</feature>
<dbReference type="SUPFAM" id="SSF55781">
    <property type="entry name" value="GAF domain-like"/>
    <property type="match status" value="4"/>
</dbReference>
<dbReference type="CDD" id="cd00077">
    <property type="entry name" value="HDc"/>
    <property type="match status" value="1"/>
</dbReference>
<dbReference type="Gene3D" id="3.30.450.40">
    <property type="match status" value="4"/>
</dbReference>
<keyword evidence="1" id="KW-0140">cGMP</keyword>
<dbReference type="EC" id="3.1.4.-" evidence="7"/>
<dbReference type="STRING" id="1890364.A0A2P6N2L1"/>
<dbReference type="PANTHER" id="PTHR11347">
    <property type="entry name" value="CYCLIC NUCLEOTIDE PHOSPHODIESTERASE"/>
    <property type="match status" value="1"/>
</dbReference>
<dbReference type="PROSITE" id="PS00126">
    <property type="entry name" value="PDEASE_I_1"/>
    <property type="match status" value="1"/>
</dbReference>
<evidence type="ECO:0000256" key="1">
    <source>
        <dbReference type="ARBA" id="ARBA00022535"/>
    </source>
</evidence>